<proteinExistence type="predicted"/>
<name>A0ABV8GP57_9ACTN</name>
<keyword evidence="3" id="KW-1185">Reference proteome</keyword>
<feature type="coiled-coil region" evidence="1">
    <location>
        <begin position="109"/>
        <end position="141"/>
    </location>
</feature>
<dbReference type="InterPro" id="IPR011990">
    <property type="entry name" value="TPR-like_helical_dom_sf"/>
</dbReference>
<dbReference type="EMBL" id="JBHSBI010000036">
    <property type="protein sequence ID" value="MFC4014636.1"/>
    <property type="molecule type" value="Genomic_DNA"/>
</dbReference>
<accession>A0ABV8GP57</accession>
<evidence type="ECO:0000313" key="2">
    <source>
        <dbReference type="EMBL" id="MFC4014636.1"/>
    </source>
</evidence>
<evidence type="ECO:0008006" key="4">
    <source>
        <dbReference type="Google" id="ProtNLM"/>
    </source>
</evidence>
<dbReference type="Proteomes" id="UP001595851">
    <property type="component" value="Unassembled WGS sequence"/>
</dbReference>
<comment type="caution">
    <text evidence="2">The sequence shown here is derived from an EMBL/GenBank/DDBJ whole genome shotgun (WGS) entry which is preliminary data.</text>
</comment>
<gene>
    <name evidence="2" type="ORF">ACFOY2_45950</name>
</gene>
<dbReference type="Gene3D" id="1.25.40.10">
    <property type="entry name" value="Tetratricopeptide repeat domain"/>
    <property type="match status" value="1"/>
</dbReference>
<reference evidence="3" key="1">
    <citation type="journal article" date="2019" name="Int. J. Syst. Evol. Microbiol.">
        <title>The Global Catalogue of Microorganisms (GCM) 10K type strain sequencing project: providing services to taxonomists for standard genome sequencing and annotation.</title>
        <authorList>
            <consortium name="The Broad Institute Genomics Platform"/>
            <consortium name="The Broad Institute Genome Sequencing Center for Infectious Disease"/>
            <person name="Wu L."/>
            <person name="Ma J."/>
        </authorList>
    </citation>
    <scope>NUCLEOTIDE SEQUENCE [LARGE SCALE GENOMIC DNA]</scope>
    <source>
        <strain evidence="3">TBRC 1276</strain>
    </source>
</reference>
<dbReference type="RefSeq" id="WP_379534471.1">
    <property type="nucleotide sequence ID" value="NZ_JBHSBI010000036.1"/>
</dbReference>
<evidence type="ECO:0000256" key="1">
    <source>
        <dbReference type="SAM" id="Coils"/>
    </source>
</evidence>
<sequence length="457" mass="50493">MDQTVLRQLAQERGLLPHSRFLRAYQEEGERLGLGCLWIGQRQWKRWLAGDLRNKKPYPTASEVLESMFKRPVEELFAPASSTDASQAGQAQQRARLLIASVERPRGMYQMMMEAADQSREAAAEAELELGQATMEQLQDDVVDLARTYLLRSPMEVFPLLVVKRDQILEKRDETHKPDQLKDLNFLVGVASVLLAEASIDLGQTRAAVEHARAAWSYANSIDHAPLAVWARGMMATSAYWSGQPRDAVTAIIRAEQHHPVGIAAARVHSIAARAYSHLGDTERTIAAIRAAKDARAADEGGDELQEIGGVFDWDPVREQRCFGSALLQLLQLRRNDFEPAAVEGFTSRVLEHTRAALAVAQGLPQHLRSTVVESTILIEMATAFVILGDLVNARQTMDAVLGLPSDMRTFPVVHRMRGLHAQLSLAQQTQQTRTLGADLTAFMEAAAIRALPAADS</sequence>
<organism evidence="2 3">
    <name type="scientific">Nonomuraea purpurea</name>
    <dbReference type="NCBI Taxonomy" id="1849276"/>
    <lineage>
        <taxon>Bacteria</taxon>
        <taxon>Bacillati</taxon>
        <taxon>Actinomycetota</taxon>
        <taxon>Actinomycetes</taxon>
        <taxon>Streptosporangiales</taxon>
        <taxon>Streptosporangiaceae</taxon>
        <taxon>Nonomuraea</taxon>
    </lineage>
</organism>
<evidence type="ECO:0000313" key="3">
    <source>
        <dbReference type="Proteomes" id="UP001595851"/>
    </source>
</evidence>
<dbReference type="SUPFAM" id="SSF48452">
    <property type="entry name" value="TPR-like"/>
    <property type="match status" value="1"/>
</dbReference>
<protein>
    <recommendedName>
        <fullName evidence="4">XRE family transcriptional regulator</fullName>
    </recommendedName>
</protein>
<keyword evidence="1" id="KW-0175">Coiled coil</keyword>